<evidence type="ECO:0000256" key="2">
    <source>
        <dbReference type="ARBA" id="ARBA00022714"/>
    </source>
</evidence>
<dbReference type="GO" id="GO:0006979">
    <property type="term" value="P:response to oxidative stress"/>
    <property type="evidence" value="ECO:0007669"/>
    <property type="project" value="InterPro"/>
</dbReference>
<keyword evidence="6" id="KW-0805">Transcription regulation</keyword>
<evidence type="ECO:0000256" key="8">
    <source>
        <dbReference type="ARBA" id="ARBA00023163"/>
    </source>
</evidence>
<keyword evidence="2" id="KW-0001">2Fe-2S</keyword>
<dbReference type="PANTHER" id="PTHR30204:SF0">
    <property type="entry name" value="REDOX-SENSITIVE TRANSCRIPTIONAL ACTIVATOR SOXR"/>
    <property type="match status" value="1"/>
</dbReference>
<dbReference type="InterPro" id="IPR010211">
    <property type="entry name" value="Redox-sen_tscrpt-act_SoxR"/>
</dbReference>
<dbReference type="SUPFAM" id="SSF46955">
    <property type="entry name" value="Putative DNA-binding domain"/>
    <property type="match status" value="1"/>
</dbReference>
<feature type="region of interest" description="Disordered" evidence="9">
    <location>
        <begin position="130"/>
        <end position="149"/>
    </location>
</feature>
<dbReference type="PRINTS" id="PR00040">
    <property type="entry name" value="HTHMERR"/>
</dbReference>
<dbReference type="Gene3D" id="1.10.1660.10">
    <property type="match status" value="1"/>
</dbReference>
<sequence>MMMDNTLSVGDVARRSGVAVSTLHYYEEKGLIQSLRTQGKQRRYHRSILRRVAIIRIAKQAGISLRIIKSHLEKFPTREVSPSDWQQMSSEWRAMLNERILSLTQLRDKLDSCIGCGCLSLRDCPLRNPEDKLGEEGPGARILEEERQS</sequence>
<accession>A0A2S9VA54</accession>
<dbReference type="SMART" id="SM00422">
    <property type="entry name" value="HTH_MERR"/>
    <property type="match status" value="1"/>
</dbReference>
<comment type="caution">
    <text evidence="11">The sequence shown here is derived from an EMBL/GenBank/DDBJ whole genome shotgun (WGS) entry which is preliminary data.</text>
</comment>
<dbReference type="InterPro" id="IPR015358">
    <property type="entry name" value="Tscrpt_reg_MerR_DNA-bd"/>
</dbReference>
<dbReference type="PANTHER" id="PTHR30204">
    <property type="entry name" value="REDOX-CYCLING DRUG-SENSING TRANSCRIPTIONAL ACTIVATOR SOXR"/>
    <property type="match status" value="1"/>
</dbReference>
<evidence type="ECO:0000256" key="1">
    <source>
        <dbReference type="ARBA" id="ARBA00014474"/>
    </source>
</evidence>
<evidence type="ECO:0000256" key="5">
    <source>
        <dbReference type="ARBA" id="ARBA00023014"/>
    </source>
</evidence>
<dbReference type="InterPro" id="IPR000551">
    <property type="entry name" value="MerR-type_HTH_dom"/>
</dbReference>
<name>A0A2S9VA54_9ALTE</name>
<evidence type="ECO:0000256" key="6">
    <source>
        <dbReference type="ARBA" id="ARBA00023015"/>
    </source>
</evidence>
<gene>
    <name evidence="11" type="primary">soxR</name>
    <name evidence="11" type="ORF">C6Y40_11940</name>
</gene>
<dbReference type="InterPro" id="IPR047057">
    <property type="entry name" value="MerR_fam"/>
</dbReference>
<keyword evidence="12" id="KW-1185">Reference proteome</keyword>
<dbReference type="GO" id="GO:0046872">
    <property type="term" value="F:metal ion binding"/>
    <property type="evidence" value="ECO:0007669"/>
    <property type="project" value="UniProtKB-KW"/>
</dbReference>
<evidence type="ECO:0000256" key="7">
    <source>
        <dbReference type="ARBA" id="ARBA00023125"/>
    </source>
</evidence>
<dbReference type="GO" id="GO:0003700">
    <property type="term" value="F:DNA-binding transcription factor activity"/>
    <property type="evidence" value="ECO:0007669"/>
    <property type="project" value="InterPro"/>
</dbReference>
<evidence type="ECO:0000256" key="4">
    <source>
        <dbReference type="ARBA" id="ARBA00023004"/>
    </source>
</evidence>
<keyword evidence="3" id="KW-0479">Metal-binding</keyword>
<protein>
    <recommendedName>
        <fullName evidence="1">Redox-sensitive transcriptional activator SoxR</fullName>
    </recommendedName>
</protein>
<reference evidence="12" key="1">
    <citation type="journal article" date="2020" name="Int. J. Syst. Evol. Microbiol.">
        <title>Alteromonas alba sp. nov., a marine bacterium isolated from the seawater of the West Pacific Ocean.</title>
        <authorList>
            <person name="Sun C."/>
            <person name="Wu Y.-H."/>
            <person name="Xamxidin M."/>
            <person name="Cheng H."/>
            <person name="Xu X.-W."/>
        </authorList>
    </citation>
    <scope>NUCLEOTIDE SEQUENCE [LARGE SCALE GENOMIC DNA]</scope>
    <source>
        <strain evidence="12">190</strain>
    </source>
</reference>
<dbReference type="NCBIfam" id="TIGR01950">
    <property type="entry name" value="SoxR"/>
    <property type="match status" value="1"/>
</dbReference>
<evidence type="ECO:0000256" key="9">
    <source>
        <dbReference type="SAM" id="MobiDB-lite"/>
    </source>
</evidence>
<evidence type="ECO:0000313" key="11">
    <source>
        <dbReference type="EMBL" id="PRO73323.1"/>
    </source>
</evidence>
<keyword evidence="4" id="KW-0408">Iron</keyword>
<dbReference type="PROSITE" id="PS00552">
    <property type="entry name" value="HTH_MERR_1"/>
    <property type="match status" value="1"/>
</dbReference>
<dbReference type="Proteomes" id="UP000238949">
    <property type="component" value="Unassembled WGS sequence"/>
</dbReference>
<evidence type="ECO:0000313" key="12">
    <source>
        <dbReference type="Proteomes" id="UP000238949"/>
    </source>
</evidence>
<dbReference type="EMBL" id="PVNP01000124">
    <property type="protein sequence ID" value="PRO73323.1"/>
    <property type="molecule type" value="Genomic_DNA"/>
</dbReference>
<dbReference type="PROSITE" id="PS50937">
    <property type="entry name" value="HTH_MERR_2"/>
    <property type="match status" value="1"/>
</dbReference>
<dbReference type="InterPro" id="IPR009061">
    <property type="entry name" value="DNA-bd_dom_put_sf"/>
</dbReference>
<dbReference type="OrthoDB" id="9802944at2"/>
<dbReference type="CDD" id="cd01110">
    <property type="entry name" value="HTH_SoxR"/>
    <property type="match status" value="1"/>
</dbReference>
<keyword evidence="8" id="KW-0804">Transcription</keyword>
<dbReference type="Pfam" id="PF00376">
    <property type="entry name" value="MerR"/>
    <property type="match status" value="1"/>
</dbReference>
<organism evidence="11 12">
    <name type="scientific">Alteromonas alba</name>
    <dbReference type="NCBI Taxonomy" id="2079529"/>
    <lineage>
        <taxon>Bacteria</taxon>
        <taxon>Pseudomonadati</taxon>
        <taxon>Pseudomonadota</taxon>
        <taxon>Gammaproteobacteria</taxon>
        <taxon>Alteromonadales</taxon>
        <taxon>Alteromonadaceae</taxon>
        <taxon>Alteromonas/Salinimonas group</taxon>
        <taxon>Alteromonas</taxon>
    </lineage>
</organism>
<feature type="domain" description="HTH merR-type" evidence="10">
    <location>
        <begin position="6"/>
        <end position="74"/>
    </location>
</feature>
<proteinExistence type="predicted"/>
<evidence type="ECO:0000256" key="3">
    <source>
        <dbReference type="ARBA" id="ARBA00022723"/>
    </source>
</evidence>
<keyword evidence="7" id="KW-0238">DNA-binding</keyword>
<keyword evidence="5" id="KW-0411">Iron-sulfur</keyword>
<dbReference type="GO" id="GO:0051537">
    <property type="term" value="F:2 iron, 2 sulfur cluster binding"/>
    <property type="evidence" value="ECO:0007669"/>
    <property type="project" value="UniProtKB-KW"/>
</dbReference>
<dbReference type="AlphaFoldDB" id="A0A2S9VA54"/>
<evidence type="ECO:0000259" key="10">
    <source>
        <dbReference type="PROSITE" id="PS50937"/>
    </source>
</evidence>
<dbReference type="Pfam" id="PF09278">
    <property type="entry name" value="MerR-DNA-bind"/>
    <property type="match status" value="1"/>
</dbReference>
<dbReference type="GO" id="GO:0003677">
    <property type="term" value="F:DNA binding"/>
    <property type="evidence" value="ECO:0007669"/>
    <property type="project" value="UniProtKB-KW"/>
</dbReference>